<evidence type="ECO:0000313" key="1">
    <source>
        <dbReference type="EMBL" id="RAP76982.1"/>
    </source>
</evidence>
<dbReference type="GO" id="GO:0016706">
    <property type="term" value="F:2-oxoglutarate-dependent dioxygenase activity"/>
    <property type="evidence" value="ECO:0007669"/>
    <property type="project" value="UniProtKB-ARBA"/>
</dbReference>
<dbReference type="RefSeq" id="WP_112879980.1">
    <property type="nucleotide sequence ID" value="NZ_QLUW01000001.1"/>
</dbReference>
<evidence type="ECO:0000313" key="2">
    <source>
        <dbReference type="Proteomes" id="UP000249260"/>
    </source>
</evidence>
<dbReference type="EMBL" id="QLUW01000001">
    <property type="protein sequence ID" value="RAP76982.1"/>
    <property type="molecule type" value="Genomic_DNA"/>
</dbReference>
<sequence length="279" mass="31930">MLTQSQIEEFDRNGFLKGDIVLGEEEVKALRRELDDVMEGRTVKKPVLNHNMLEGGNLYDNMKMTVSERVVQIVNIWMASDAFFNHAANSRICEEIAQLCRTDELRIWHDQIQYKPPVSGGPTGWHQDHPLWPIIQPAHLVSAWVALDDAVIENGSMWMVPGSHKWGNHQKYLASSKDFKPYHRQPELLPEGAVVEAVPFEIKKGQVGYHHCLTWHGSPHNRSDMKRRAIAVHYMPGHTRYEPHADHPMHNFVSVKPGDLLTGDHFPLVYTTRANERTG</sequence>
<dbReference type="PANTHER" id="PTHR20883">
    <property type="entry name" value="PHYTANOYL-COA DIOXYGENASE DOMAIN CONTAINING 1"/>
    <property type="match status" value="1"/>
</dbReference>
<dbReference type="PANTHER" id="PTHR20883:SF48">
    <property type="entry name" value="ECTOINE DIOXYGENASE"/>
    <property type="match status" value="1"/>
</dbReference>
<organism evidence="1 2">
    <name type="scientific">Paenibacillus montanisoli</name>
    <dbReference type="NCBI Taxonomy" id="2081970"/>
    <lineage>
        <taxon>Bacteria</taxon>
        <taxon>Bacillati</taxon>
        <taxon>Bacillota</taxon>
        <taxon>Bacilli</taxon>
        <taxon>Bacillales</taxon>
        <taxon>Paenibacillaceae</taxon>
        <taxon>Paenibacillus</taxon>
    </lineage>
</organism>
<dbReference type="Proteomes" id="UP000249260">
    <property type="component" value="Unassembled WGS sequence"/>
</dbReference>
<proteinExistence type="predicted"/>
<dbReference type="InterPro" id="IPR008775">
    <property type="entry name" value="Phytyl_CoA_dOase-like"/>
</dbReference>
<comment type="caution">
    <text evidence="1">The sequence shown here is derived from an EMBL/GenBank/DDBJ whole genome shotgun (WGS) entry which is preliminary data.</text>
</comment>
<dbReference type="GO" id="GO:0005506">
    <property type="term" value="F:iron ion binding"/>
    <property type="evidence" value="ECO:0007669"/>
    <property type="project" value="UniProtKB-ARBA"/>
</dbReference>
<keyword evidence="1" id="KW-0223">Dioxygenase</keyword>
<reference evidence="1 2" key="1">
    <citation type="submission" date="2018-06" db="EMBL/GenBank/DDBJ databases">
        <title>Paenibacillus montanisoli sp. nov., isolated from mountain area soil.</title>
        <authorList>
            <person name="Wu M."/>
        </authorList>
    </citation>
    <scope>NUCLEOTIDE SEQUENCE [LARGE SCALE GENOMIC DNA]</scope>
    <source>
        <strain evidence="1 2">RA17</strain>
    </source>
</reference>
<dbReference type="Gene3D" id="2.60.120.620">
    <property type="entry name" value="q2cbj1_9rhob like domain"/>
    <property type="match status" value="1"/>
</dbReference>
<gene>
    <name evidence="1" type="ORF">DL346_00280</name>
</gene>
<name>A0A328U4J3_9BACL</name>
<dbReference type="SUPFAM" id="SSF51197">
    <property type="entry name" value="Clavaminate synthase-like"/>
    <property type="match status" value="1"/>
</dbReference>
<accession>A0A328U4J3</accession>
<protein>
    <submittedName>
        <fullName evidence="1">Phytanoyl-CoA dioxygenase family protein</fullName>
    </submittedName>
</protein>
<dbReference type="Pfam" id="PF05721">
    <property type="entry name" value="PhyH"/>
    <property type="match status" value="1"/>
</dbReference>
<keyword evidence="1" id="KW-0560">Oxidoreductase</keyword>
<keyword evidence="2" id="KW-1185">Reference proteome</keyword>
<dbReference type="OrthoDB" id="9814777at2"/>
<dbReference type="AlphaFoldDB" id="A0A328U4J3"/>